<evidence type="ECO:0000256" key="1">
    <source>
        <dbReference type="SAM" id="MobiDB-lite"/>
    </source>
</evidence>
<dbReference type="RefSeq" id="YP_009954942.1">
    <property type="nucleotide sequence ID" value="NC_051637.1"/>
</dbReference>
<dbReference type="Proteomes" id="UP000503236">
    <property type="component" value="Segment"/>
</dbReference>
<evidence type="ECO:0000313" key="3">
    <source>
        <dbReference type="Proteomes" id="UP000503236"/>
    </source>
</evidence>
<gene>
    <name evidence="2" type="primary">46</name>
    <name evidence="2" type="ORF">SEA_BODEINWOHNER17_46</name>
</gene>
<proteinExistence type="predicted"/>
<dbReference type="EMBL" id="MN945900">
    <property type="protein sequence ID" value="QIG61441.1"/>
    <property type="molecule type" value="Genomic_DNA"/>
</dbReference>
<reference evidence="2 3" key="1">
    <citation type="submission" date="2020-01" db="EMBL/GenBank/DDBJ databases">
        <authorList>
            <person name="Anders K.R."/>
            <person name="Asai D.J."/>
            <person name="Barmoy M.A."/>
            <person name="Bates T.C."/>
            <person name="Biederman W.H."/>
            <person name="Breakwell D.P."/>
            <person name="Bullock S.K."/>
            <person name="Butela K.A."/>
            <person name="Chan K."/>
            <person name="Chaudhary S."/>
            <person name="Chien P."/>
            <person name="Church J.C."/>
            <person name="Clifton K.B."/>
            <person name="Crane A.E."/>
            <person name="Cresawn S.G."/>
            <person name="Davila-Aguer C."/>
            <person name="Elwess N.L."/>
            <person name="Gallagher C.J."/>
            <person name="GarciaCostas A."/>
            <person name="Garlena R.A."/>
            <person name="Gibb B.P."/>
            <person name="Gleichsner A.M."/>
            <person name="Grasis J.A."/>
            <person name="Gusky S.B."/>
            <person name="Heller D.M."/>
            <person name="Heninger S.G."/>
            <person name="Holloway J.R."/>
            <person name="Jacobs-Sera D."/>
            <person name="Joshi G.S."/>
            <person name="Kanther M.L."/>
            <person name="Labonte J.M."/>
            <person name="Landry C.A."/>
            <person name="Lavallee-Adam M."/>
            <person name="Lee L."/>
            <person name="MacLea K.S."/>
            <person name="Mahmoudian-Geller M."/>
            <person name="Markov S.A."/>
            <person name="Maughan J.A."/>
            <person name="Molloy S.D."/>
            <person name="Nance H.A."/>
            <person name="Ndolo T.M."/>
            <person name="Pfeifer S.P."/>
            <person name="Phillis R.W."/>
            <person name="Pope W.H."/>
            <person name="Rivera-Figueroa F.J."/>
            <person name="Rocheleau J.M."/>
            <person name="Rudner A.D."/>
            <person name="Russell D.A."/>
            <person name="Sivanathan V."/>
            <person name="Starkey K.D."/>
            <person name="Sunnen C.N."/>
            <person name="Sweet T.S."/>
            <person name="Teschke C.M."/>
            <person name="Vazquez-Montes A."/>
            <person name="Walker J.R."/>
            <person name="White G.J."/>
            <person name="Williams D.C."/>
            <person name="Wisner E.M."/>
            <person name="Hatfull G.F."/>
        </authorList>
    </citation>
    <scope>NUCLEOTIDE SEQUENCE [LARGE SCALE GENOMIC DNA]</scope>
</reference>
<dbReference type="KEGG" id="vg:60326440"/>
<sequence>MSELQRINRGVCPTPGKKQYRSQAEANRWQRQKYAGHGNRKERLYAYQCPSGEHWHLTHHTSRGAADRVRQNHRTTRTRPHIECVRGPQRAARVHR</sequence>
<organism evidence="2 3">
    <name type="scientific">Mycobacterium phage BodEinwohner17</name>
    <dbReference type="NCBI Taxonomy" id="2708630"/>
    <lineage>
        <taxon>Viruses</taxon>
        <taxon>Duplodnaviria</taxon>
        <taxon>Heunggongvirae</taxon>
        <taxon>Uroviricota</taxon>
        <taxon>Caudoviricetes</taxon>
        <taxon>Gracegardnervirinae</taxon>
        <taxon>Cheoctovirus</taxon>
        <taxon>Cheoctovirus bodeinwohner17</taxon>
    </lineage>
</organism>
<keyword evidence="3" id="KW-1185">Reference proteome</keyword>
<protein>
    <submittedName>
        <fullName evidence="2">Uncharacterized protein</fullName>
    </submittedName>
</protein>
<feature type="region of interest" description="Disordered" evidence="1">
    <location>
        <begin position="1"/>
        <end position="27"/>
    </location>
</feature>
<dbReference type="GeneID" id="60326440"/>
<evidence type="ECO:0000313" key="2">
    <source>
        <dbReference type="EMBL" id="QIG61441.1"/>
    </source>
</evidence>
<feature type="region of interest" description="Disordered" evidence="1">
    <location>
        <begin position="60"/>
        <end position="80"/>
    </location>
</feature>
<name>A0A6G6XRQ5_9CAUD</name>
<accession>A0A6G6XRQ5</accession>